<evidence type="ECO:0000313" key="7">
    <source>
        <dbReference type="Proteomes" id="UP001196530"/>
    </source>
</evidence>
<evidence type="ECO:0000256" key="1">
    <source>
        <dbReference type="ARBA" id="ARBA00004496"/>
    </source>
</evidence>
<dbReference type="AlphaFoldDB" id="A0AAN6I764"/>
<feature type="coiled-coil region" evidence="3">
    <location>
        <begin position="592"/>
        <end position="728"/>
    </location>
</feature>
<evidence type="ECO:0000256" key="4">
    <source>
        <dbReference type="SAM" id="MobiDB-lite"/>
    </source>
</evidence>
<comment type="subcellular location">
    <subcellularLocation>
        <location evidence="1">Cytoplasm</location>
    </subcellularLocation>
</comment>
<dbReference type="Proteomes" id="UP001196530">
    <property type="component" value="Unassembled WGS sequence"/>
</dbReference>
<evidence type="ECO:0000259" key="5">
    <source>
        <dbReference type="Pfam" id="PF07989"/>
    </source>
</evidence>
<evidence type="ECO:0000256" key="3">
    <source>
        <dbReference type="SAM" id="Coils"/>
    </source>
</evidence>
<dbReference type="RefSeq" id="XP_043062016.1">
    <property type="nucleotide sequence ID" value="XM_043201550.1"/>
</dbReference>
<feature type="coiled-coil region" evidence="3">
    <location>
        <begin position="116"/>
        <end position="557"/>
    </location>
</feature>
<sequence length="951" mass="112289">MFSSHKSLINTPREGRRAQRGSGLEFTPIGANRKPVMSTSGYFPMLQRNMAQKTSVENGSPVKRSSITNSSFDETFDVLNDDNRDDRVFRGADILPDFSDNETEPIVHDAKDHAFVEDGSNLLRKQHDQVQNLQEENLNLRIELLTLRKYLEGQPKDKVDIINQNVELSQENVSLRDRVDALQERLRGEDKENLLLRNEKQLRHYEQEVEKYEMRLRDFEHVKRELEAERQRADKNEDRALDLQQEVHALMDEKDQLQASREKLEAELRALQSRLEDLQDNIDDQSRSKSKIDDLVDNLNDANKFIDEIGSKLEDKTSENAELKRRIEGLESKNEDLKSKNHRLSEILYQLKDEIRHLEDRRSNSTIRKLEDENRDLRQEVEELFSRHQQDTKTITNLQLEIRKLESDTADHMGNESYIDAVEEEKNTLYDNIIKLNEKLKDAEHKCKHLQRELETKAKDLESRELELQRLRKLDRGSSRNDMMDTVEELQNKLIQERNKFVNEIDKMDSKFVNEKNELYDTIDKLQREKLEIVEDFEKIQREYNNLLDKMHDSQANSELQDLERDFKKLSFSYATKCQELEDVRYESDSLVRDLKEELSYKEVEAKRLQSRIEQMTSELNEQAGLHKSESKLQLRELMEDKRLLEEKYSDSLRENNQLRRQLESLKARDDLEKPDSFEVKELRRERDGLRTELSVTKKELAELKWKLDDALEERKQLVESISSLDSDQQRVSEENLKLTTELEDLKYKLNSRSSRKELELKDMEIKKLVDDYNEMKNDLLNRYDALHKEKTALSKELDEMRANLERSKAAQEVLLSKQMKRTEYPLSPVSPQRSPKSRDHSSDPRVNLLESQKQLFKIKLQQYKDCNSDLKFVANFLTRELESKERVVASLQKLSGISKEKPQLTFRAVALAVLASVRFKTRLEQLKQKMMEEQHVKKAIGRYKEETVDV</sequence>
<dbReference type="GO" id="GO:0005815">
    <property type="term" value="C:microtubule organizing center"/>
    <property type="evidence" value="ECO:0007669"/>
    <property type="project" value="InterPro"/>
</dbReference>
<protein>
    <recommendedName>
        <fullName evidence="5">Centrosomin N-terminal motif 1 domain-containing protein</fullName>
    </recommendedName>
</protein>
<reference evidence="6" key="1">
    <citation type="journal article" date="2021" name="G3 (Bethesda)">
        <title>Genomic diversity, chromosomal rearrangements, and interspecies hybridization in the ogataea polymorpha species complex.</title>
        <authorList>
            <person name="Hanson S.J."/>
            <person name="Cinneide E.O."/>
            <person name="Salzberg L.I."/>
            <person name="Wolfe K.H."/>
            <person name="McGowan J."/>
            <person name="Fitzpatrick D.A."/>
            <person name="Matlin K."/>
        </authorList>
    </citation>
    <scope>NUCLEOTIDE SEQUENCE</scope>
    <source>
        <strain evidence="6">61-244</strain>
    </source>
</reference>
<name>A0AAN6I764_PICAN</name>
<proteinExistence type="predicted"/>
<gene>
    <name evidence="6" type="ORF">KL928_000121</name>
</gene>
<dbReference type="InterPro" id="IPR012943">
    <property type="entry name" value="Cnn_1N"/>
</dbReference>
<feature type="compositionally biased region" description="Polar residues" evidence="4">
    <location>
        <begin position="1"/>
        <end position="10"/>
    </location>
</feature>
<dbReference type="Pfam" id="PF07989">
    <property type="entry name" value="Cnn_1N"/>
    <property type="match status" value="1"/>
</dbReference>
<evidence type="ECO:0000313" key="6">
    <source>
        <dbReference type="EMBL" id="KAG7821646.1"/>
    </source>
</evidence>
<dbReference type="GeneID" id="66124172"/>
<comment type="caution">
    <text evidence="6">The sequence shown here is derived from an EMBL/GenBank/DDBJ whole genome shotgun (WGS) entry which is preliminary data.</text>
</comment>
<organism evidence="6 7">
    <name type="scientific">Pichia angusta</name>
    <name type="common">Yeast</name>
    <name type="synonym">Hansenula polymorpha</name>
    <dbReference type="NCBI Taxonomy" id="870730"/>
    <lineage>
        <taxon>Eukaryota</taxon>
        <taxon>Fungi</taxon>
        <taxon>Dikarya</taxon>
        <taxon>Ascomycota</taxon>
        <taxon>Saccharomycotina</taxon>
        <taxon>Pichiomycetes</taxon>
        <taxon>Pichiales</taxon>
        <taxon>Pichiaceae</taxon>
        <taxon>Ogataea</taxon>
    </lineage>
</organism>
<feature type="region of interest" description="Disordered" evidence="4">
    <location>
        <begin position="1"/>
        <end position="31"/>
    </location>
</feature>
<evidence type="ECO:0000256" key="2">
    <source>
        <dbReference type="ARBA" id="ARBA00022490"/>
    </source>
</evidence>
<keyword evidence="2" id="KW-0963">Cytoplasm</keyword>
<feature type="coiled-coil region" evidence="3">
    <location>
        <begin position="759"/>
        <end position="811"/>
    </location>
</feature>
<accession>A0AAN6I764</accession>
<dbReference type="EMBL" id="JAHLUX010000001">
    <property type="protein sequence ID" value="KAG7821646.1"/>
    <property type="molecule type" value="Genomic_DNA"/>
</dbReference>
<keyword evidence="3" id="KW-0175">Coiled coil</keyword>
<dbReference type="Gene3D" id="1.10.287.1490">
    <property type="match status" value="1"/>
</dbReference>
<feature type="domain" description="Centrosomin N-terminal motif 1" evidence="5">
    <location>
        <begin position="123"/>
        <end position="191"/>
    </location>
</feature>
<dbReference type="Gene3D" id="1.10.287.510">
    <property type="entry name" value="Helix hairpin bin"/>
    <property type="match status" value="1"/>
</dbReference>
<dbReference type="GO" id="GO:0005737">
    <property type="term" value="C:cytoplasm"/>
    <property type="evidence" value="ECO:0007669"/>
    <property type="project" value="UniProtKB-SubCell"/>
</dbReference>
<feature type="region of interest" description="Disordered" evidence="4">
    <location>
        <begin position="822"/>
        <end position="845"/>
    </location>
</feature>